<name>A0A1X6Z6I9_9RHOB</name>
<dbReference type="PANTHER" id="PTHR36966">
    <property type="entry name" value="REP-ASSOCIATED TYROSINE TRANSPOSASE"/>
    <property type="match status" value="1"/>
</dbReference>
<evidence type="ECO:0000313" key="3">
    <source>
        <dbReference type="EMBL" id="SLN41607.1"/>
    </source>
</evidence>
<dbReference type="AlphaFoldDB" id="A0A1X6Z6I9"/>
<dbReference type="InterPro" id="IPR002686">
    <property type="entry name" value="Transposase_17"/>
</dbReference>
<protein>
    <recommendedName>
        <fullName evidence="2">Transposase IS200-like domain-containing protein</fullName>
    </recommendedName>
</protein>
<gene>
    <name evidence="3" type="ORF">PSM7751_01919</name>
</gene>
<dbReference type="InterPro" id="IPR036515">
    <property type="entry name" value="Transposase_17_sf"/>
</dbReference>
<dbReference type="SUPFAM" id="SSF143422">
    <property type="entry name" value="Transposase IS200-like"/>
    <property type="match status" value="1"/>
</dbReference>
<keyword evidence="4" id="KW-1185">Reference proteome</keyword>
<evidence type="ECO:0000256" key="1">
    <source>
        <dbReference type="SAM" id="MobiDB-lite"/>
    </source>
</evidence>
<sequence>MSRYLRPRAPGAPIFFTVRLRDTTSDLLRREVAALREAVMVERLRRPFHIDAFVVLPDHLHCLWTLPPDDSDCAVRWQAIKAEFSRRVAARVPRSPGKRRRGQLGIWKRGYWQHPIRDARDYRAHLHYCWADPVQHGLCARAADWEFSSFHREVRQGWVEADWAGQVPEGMYGEQEGPGSLMAQAGSGPADTRALPASARPPSCGQAGPPGGGP</sequence>
<feature type="region of interest" description="Disordered" evidence="1">
    <location>
        <begin position="169"/>
        <end position="214"/>
    </location>
</feature>
<accession>A0A1X6Z6I9</accession>
<dbReference type="RefSeq" id="WP_232618155.1">
    <property type="nucleotide sequence ID" value="NZ_FWFN01000003.1"/>
</dbReference>
<dbReference type="GO" id="GO:0043565">
    <property type="term" value="F:sequence-specific DNA binding"/>
    <property type="evidence" value="ECO:0007669"/>
    <property type="project" value="TreeGrafter"/>
</dbReference>
<dbReference type="EMBL" id="FWFN01000003">
    <property type="protein sequence ID" value="SLN41607.1"/>
    <property type="molecule type" value="Genomic_DNA"/>
</dbReference>
<dbReference type="GO" id="GO:0004803">
    <property type="term" value="F:transposase activity"/>
    <property type="evidence" value="ECO:0007669"/>
    <property type="project" value="InterPro"/>
</dbReference>
<evidence type="ECO:0000259" key="2">
    <source>
        <dbReference type="SMART" id="SM01321"/>
    </source>
</evidence>
<proteinExistence type="predicted"/>
<organism evidence="3 4">
    <name type="scientific">Pseudooceanicola marinus</name>
    <dbReference type="NCBI Taxonomy" id="396013"/>
    <lineage>
        <taxon>Bacteria</taxon>
        <taxon>Pseudomonadati</taxon>
        <taxon>Pseudomonadota</taxon>
        <taxon>Alphaproteobacteria</taxon>
        <taxon>Rhodobacterales</taxon>
        <taxon>Paracoccaceae</taxon>
        <taxon>Pseudooceanicola</taxon>
    </lineage>
</organism>
<feature type="domain" description="Transposase IS200-like" evidence="2">
    <location>
        <begin position="9"/>
        <end position="129"/>
    </location>
</feature>
<reference evidence="3 4" key="1">
    <citation type="submission" date="2017-03" db="EMBL/GenBank/DDBJ databases">
        <authorList>
            <person name="Afonso C.L."/>
            <person name="Miller P.J."/>
            <person name="Scott M.A."/>
            <person name="Spackman E."/>
            <person name="Goraichik I."/>
            <person name="Dimitrov K.M."/>
            <person name="Suarez D.L."/>
            <person name="Swayne D.E."/>
        </authorList>
    </citation>
    <scope>NUCLEOTIDE SEQUENCE [LARGE SCALE GENOMIC DNA]</scope>
    <source>
        <strain evidence="3 4">CECT 7751</strain>
    </source>
</reference>
<dbReference type="Gene3D" id="3.30.70.1290">
    <property type="entry name" value="Transposase IS200-like"/>
    <property type="match status" value="1"/>
</dbReference>
<dbReference type="SMART" id="SM01321">
    <property type="entry name" value="Y1_Tnp"/>
    <property type="match status" value="1"/>
</dbReference>
<dbReference type="GO" id="GO:0006313">
    <property type="term" value="P:DNA transposition"/>
    <property type="evidence" value="ECO:0007669"/>
    <property type="project" value="InterPro"/>
</dbReference>
<dbReference type="NCBIfam" id="NF047646">
    <property type="entry name" value="REP_Tyr_transpos"/>
    <property type="match status" value="1"/>
</dbReference>
<evidence type="ECO:0000313" key="4">
    <source>
        <dbReference type="Proteomes" id="UP000193963"/>
    </source>
</evidence>
<dbReference type="PANTHER" id="PTHR36966:SF1">
    <property type="entry name" value="REP-ASSOCIATED TYROSINE TRANSPOSASE"/>
    <property type="match status" value="1"/>
</dbReference>
<dbReference type="InterPro" id="IPR052715">
    <property type="entry name" value="RAYT_transposase"/>
</dbReference>
<dbReference type="Proteomes" id="UP000193963">
    <property type="component" value="Unassembled WGS sequence"/>
</dbReference>